<keyword evidence="3" id="KW-0560">Oxidoreductase</keyword>
<evidence type="ECO:0000256" key="3">
    <source>
        <dbReference type="ARBA" id="ARBA00023002"/>
    </source>
</evidence>
<sequence>MPPDLSALLQAAAEARGAGRRDEARALLEQAVARHPDQPAGLNGLGLALLGAGEAERAAALFRRAVAVDPTALPLRMNLATAARAAGQSETEREALRAALALDQCNLTALTRLAELHERLGEEAAAVERWSAVVAAGRLIDQPSPALAAVLDHAARFVAERTRQLGETLDIILSDRFGDLAAGETRRMAAAVDAMLGRRRIYANQCTGLHVPFLPADEYFERRHFPWLAAVEAQTDAIRAEALALLDDDGAGFRPYVELLPGTPENLWTPLDGSSDWSAVHLFRHGVRDNALCARCPLTAATLAAVPQPDLPARSPTAFFSVLRPGARIPPHGGVTNIRATVHLPLVVPPGCGFRVGGETRAWEEGRAFVFDDTIEHEAWNEGDALRILLIFDVWNPHLTAAERCMVADVFAASDRHRDGLAS</sequence>
<keyword evidence="7" id="KW-1185">Reference proteome</keyword>
<evidence type="ECO:0000313" key="7">
    <source>
        <dbReference type="Proteomes" id="UP000198824"/>
    </source>
</evidence>
<dbReference type="EMBL" id="FOZG01000001">
    <property type="protein sequence ID" value="SFR88319.1"/>
    <property type="molecule type" value="Genomic_DNA"/>
</dbReference>
<feature type="repeat" description="TPR" evidence="4">
    <location>
        <begin position="39"/>
        <end position="72"/>
    </location>
</feature>
<dbReference type="SMART" id="SM00028">
    <property type="entry name" value="TPR"/>
    <property type="match status" value="3"/>
</dbReference>
<evidence type="ECO:0000259" key="5">
    <source>
        <dbReference type="Pfam" id="PF05118"/>
    </source>
</evidence>
<accession>A0A1I6KAT1</accession>
<dbReference type="SUPFAM" id="SSF48452">
    <property type="entry name" value="TPR-like"/>
    <property type="match status" value="1"/>
</dbReference>
<dbReference type="Proteomes" id="UP000198824">
    <property type="component" value="Unassembled WGS sequence"/>
</dbReference>
<protein>
    <submittedName>
        <fullName evidence="6">Tetratricopeptide repeat-containing protein</fullName>
    </submittedName>
</protein>
<dbReference type="Gene3D" id="1.25.40.10">
    <property type="entry name" value="Tetratricopeptide repeat domain"/>
    <property type="match status" value="1"/>
</dbReference>
<dbReference type="Gene3D" id="2.60.120.330">
    <property type="entry name" value="B-lactam Antibiotic, Isopenicillin N Synthase, Chain"/>
    <property type="match status" value="1"/>
</dbReference>
<evidence type="ECO:0000313" key="6">
    <source>
        <dbReference type="EMBL" id="SFR88319.1"/>
    </source>
</evidence>
<dbReference type="STRING" id="1166337.SAMN05192580_1515"/>
<dbReference type="OrthoDB" id="21665at2"/>
<evidence type="ECO:0000256" key="4">
    <source>
        <dbReference type="PROSITE-ProRule" id="PRU00339"/>
    </source>
</evidence>
<dbReference type="PROSITE" id="PS50005">
    <property type="entry name" value="TPR"/>
    <property type="match status" value="1"/>
</dbReference>
<dbReference type="Pfam" id="PF13432">
    <property type="entry name" value="TPR_16"/>
    <property type="match status" value="1"/>
</dbReference>
<dbReference type="InterPro" id="IPR051821">
    <property type="entry name" value="Asp/Asn_beta-hydroxylase"/>
</dbReference>
<dbReference type="GO" id="GO:0051213">
    <property type="term" value="F:dioxygenase activity"/>
    <property type="evidence" value="ECO:0007669"/>
    <property type="project" value="UniProtKB-KW"/>
</dbReference>
<keyword evidence="4" id="KW-0802">TPR repeat</keyword>
<keyword evidence="2" id="KW-0223">Dioxygenase</keyword>
<dbReference type="AlphaFoldDB" id="A0A1I6KAT1"/>
<dbReference type="RefSeq" id="WP_093312912.1">
    <property type="nucleotide sequence ID" value="NZ_FOZG01000001.1"/>
</dbReference>
<dbReference type="GO" id="GO:0016020">
    <property type="term" value="C:membrane"/>
    <property type="evidence" value="ECO:0007669"/>
    <property type="project" value="TreeGrafter"/>
</dbReference>
<feature type="domain" description="Aspartyl/asparaginy/proline hydroxylase" evidence="5">
    <location>
        <begin position="233"/>
        <end position="397"/>
    </location>
</feature>
<dbReference type="PANTHER" id="PTHR46332:SF5">
    <property type="entry name" value="ASPARTATE BETA-HYDROXYLASE DOMAIN CONTAINING 2"/>
    <property type="match status" value="1"/>
</dbReference>
<dbReference type="SUPFAM" id="SSF51197">
    <property type="entry name" value="Clavaminate synthase-like"/>
    <property type="match status" value="1"/>
</dbReference>
<evidence type="ECO:0000256" key="1">
    <source>
        <dbReference type="ARBA" id="ARBA00007730"/>
    </source>
</evidence>
<name>A0A1I6KAT1_9SPHN</name>
<dbReference type="InterPro" id="IPR011990">
    <property type="entry name" value="TPR-like_helical_dom_sf"/>
</dbReference>
<proteinExistence type="inferred from homology"/>
<dbReference type="Pfam" id="PF05118">
    <property type="entry name" value="Asp_Arg_Hydrox"/>
    <property type="match status" value="1"/>
</dbReference>
<reference evidence="6 7" key="1">
    <citation type="submission" date="2016-10" db="EMBL/GenBank/DDBJ databases">
        <authorList>
            <person name="de Groot N.N."/>
        </authorList>
    </citation>
    <scope>NUCLEOTIDE SEQUENCE [LARGE SCALE GENOMIC DNA]</scope>
    <source>
        <strain evidence="6 7">S5-249</strain>
    </source>
</reference>
<gene>
    <name evidence="6" type="ORF">SAMN05192580_1515</name>
</gene>
<dbReference type="InterPro" id="IPR027443">
    <property type="entry name" value="IPNS-like_sf"/>
</dbReference>
<comment type="similarity">
    <text evidence="1">Belongs to the aspartyl/asparaginyl beta-hydroxylase family.</text>
</comment>
<organism evidence="6 7">
    <name type="scientific">Sphingomonas jatrophae</name>
    <dbReference type="NCBI Taxonomy" id="1166337"/>
    <lineage>
        <taxon>Bacteria</taxon>
        <taxon>Pseudomonadati</taxon>
        <taxon>Pseudomonadota</taxon>
        <taxon>Alphaproteobacteria</taxon>
        <taxon>Sphingomonadales</taxon>
        <taxon>Sphingomonadaceae</taxon>
        <taxon>Sphingomonas</taxon>
    </lineage>
</organism>
<dbReference type="InterPro" id="IPR019734">
    <property type="entry name" value="TPR_rpt"/>
</dbReference>
<dbReference type="InterPro" id="IPR007803">
    <property type="entry name" value="Asp/Arg/Pro-Hydrxlase"/>
</dbReference>
<dbReference type="PANTHER" id="PTHR46332">
    <property type="entry name" value="ASPARTATE BETA-HYDROXYLASE DOMAIN-CONTAINING PROTEIN 2"/>
    <property type="match status" value="1"/>
</dbReference>
<evidence type="ECO:0000256" key="2">
    <source>
        <dbReference type="ARBA" id="ARBA00022964"/>
    </source>
</evidence>